<evidence type="ECO:0000313" key="8">
    <source>
        <dbReference type="Proteomes" id="UP000325030"/>
    </source>
</evidence>
<dbReference type="Gene3D" id="1.10.340.30">
    <property type="entry name" value="Hypothetical protein, domain 2"/>
    <property type="match status" value="1"/>
</dbReference>
<dbReference type="SUPFAM" id="SSF48150">
    <property type="entry name" value="DNA-glycosylase"/>
    <property type="match status" value="1"/>
</dbReference>
<dbReference type="GO" id="GO:0006281">
    <property type="term" value="P:DNA repair"/>
    <property type="evidence" value="ECO:0007669"/>
    <property type="project" value="UniProtKB-KW"/>
</dbReference>
<keyword evidence="1" id="KW-0227">DNA damage</keyword>
<keyword evidence="4" id="KW-0326">Glycosidase</keyword>
<sequence length="182" mass="21144">MNNKAGNDVWARELLLCQLTANSSFVSAYLSLMCSWDSLWKGEENEVALSLKRCGYRFPNLKARFITKNRHLLPHIRDMVKPIADEDQGKAREYIVKNFIGFGYKEASHFLRNVGYFDLAIIDRHILSFLKTQGLSFNFKTMTKYRYLQMESVLRSISNALGIDLGILDLFIWFEETETVLK</sequence>
<evidence type="ECO:0000313" key="5">
    <source>
        <dbReference type="EMBL" id="BBG23804.1"/>
    </source>
</evidence>
<dbReference type="GO" id="GO:0003906">
    <property type="term" value="F:DNA-(apurinic or apyrimidinic site) endonuclease activity"/>
    <property type="evidence" value="ECO:0007669"/>
    <property type="project" value="InterPro"/>
</dbReference>
<dbReference type="GO" id="GO:0016829">
    <property type="term" value="F:lyase activity"/>
    <property type="evidence" value="ECO:0007669"/>
    <property type="project" value="UniProtKB-KW"/>
</dbReference>
<dbReference type="EMBL" id="AP018930">
    <property type="protein sequence ID" value="BBG26559.1"/>
    <property type="molecule type" value="Genomic_DNA"/>
</dbReference>
<reference evidence="8" key="1">
    <citation type="submission" date="2018-09" db="EMBL/GenBank/DDBJ databases">
        <title>Complete Genome Sequencing of Sulfolobus sp. JCM 16834.</title>
        <authorList>
            <person name="Kato S."/>
            <person name="Itoh T."/>
            <person name="Ohkuma M."/>
        </authorList>
    </citation>
    <scope>NUCLEOTIDE SEQUENCE [LARGE SCALE GENOMIC DNA]</scope>
    <source>
        <strain evidence="8">IC-007</strain>
    </source>
</reference>
<dbReference type="STRING" id="1294262.GCA_001316085_01043"/>
<dbReference type="NCBIfam" id="NF002305">
    <property type="entry name" value="PRK01229.1"/>
    <property type="match status" value="1"/>
</dbReference>
<evidence type="ECO:0000256" key="4">
    <source>
        <dbReference type="ARBA" id="ARBA00023295"/>
    </source>
</evidence>
<dbReference type="Proteomes" id="UP000322983">
    <property type="component" value="Chromosome"/>
</dbReference>
<dbReference type="InterPro" id="IPR023170">
    <property type="entry name" value="HhH_base_excis_C"/>
</dbReference>
<evidence type="ECO:0000256" key="3">
    <source>
        <dbReference type="ARBA" id="ARBA00023204"/>
    </source>
</evidence>
<dbReference type="KEGG" id="step:IC006_1099"/>
<dbReference type="AlphaFoldDB" id="A0A510DUG2"/>
<dbReference type="EMBL" id="AP018929">
    <property type="protein sequence ID" value="BBG23804.1"/>
    <property type="molecule type" value="Genomic_DNA"/>
</dbReference>
<evidence type="ECO:0000256" key="2">
    <source>
        <dbReference type="ARBA" id="ARBA00022801"/>
    </source>
</evidence>
<evidence type="ECO:0000256" key="1">
    <source>
        <dbReference type="ARBA" id="ARBA00022763"/>
    </source>
</evidence>
<accession>A0A510E237</accession>
<dbReference type="Gene3D" id="1.10.1670.10">
    <property type="entry name" value="Helix-hairpin-Helix base-excision DNA repair enzymes (C-terminal)"/>
    <property type="match status" value="1"/>
</dbReference>
<protein>
    <submittedName>
        <fullName evidence="5">N-glycosylase/DNA lyase</fullName>
    </submittedName>
</protein>
<keyword evidence="5" id="KW-0456">Lyase</keyword>
<dbReference type="PIRSF" id="PIRSF005954">
    <property type="entry name" value="Thrmst_ogg"/>
    <property type="match status" value="1"/>
</dbReference>
<keyword evidence="7" id="KW-1185">Reference proteome</keyword>
<dbReference type="InterPro" id="IPR012092">
    <property type="entry name" value="DNA_glyclase/AP_lyase_Ogg"/>
</dbReference>
<proteinExistence type="predicted"/>
<dbReference type="GO" id="GO:0016799">
    <property type="term" value="F:hydrolase activity, hydrolyzing N-glycosyl compounds"/>
    <property type="evidence" value="ECO:0007669"/>
    <property type="project" value="InterPro"/>
</dbReference>
<organism evidence="5 7">
    <name type="scientific">Sulfuracidifex tepidarius</name>
    <dbReference type="NCBI Taxonomy" id="1294262"/>
    <lineage>
        <taxon>Archaea</taxon>
        <taxon>Thermoproteota</taxon>
        <taxon>Thermoprotei</taxon>
        <taxon>Sulfolobales</taxon>
        <taxon>Sulfolobaceae</taxon>
        <taxon>Sulfuracidifex</taxon>
    </lineage>
</organism>
<evidence type="ECO:0000313" key="7">
    <source>
        <dbReference type="Proteomes" id="UP000322983"/>
    </source>
</evidence>
<reference evidence="5 7" key="2">
    <citation type="journal article" date="2020" name="Int. J. Syst. Evol. Microbiol.">
        <title>Sulfuracidifex tepidarius gen. nov., sp. nov. and transfer of Sulfolobus metallicus Huber and Stetter 1992 to the genus Sulfuracidifex as Sulfuracidifex metallicus comb. nov.</title>
        <authorList>
            <person name="Itoh T."/>
            <person name="Miura T."/>
            <person name="Sakai H.D."/>
            <person name="Kato S."/>
            <person name="Ohkuma M."/>
            <person name="Takashina T."/>
        </authorList>
    </citation>
    <scope>NUCLEOTIDE SEQUENCE [LARGE SCALE GENOMIC DNA]</scope>
    <source>
        <strain evidence="5 7">IC-006</strain>
        <strain evidence="6">IC-007</strain>
    </source>
</reference>
<evidence type="ECO:0000313" key="6">
    <source>
        <dbReference type="EMBL" id="BBG26559.1"/>
    </source>
</evidence>
<name>A0A510DUG2_9CREN</name>
<dbReference type="Proteomes" id="UP000325030">
    <property type="component" value="Chromosome"/>
</dbReference>
<dbReference type="Pfam" id="PF22175">
    <property type="entry name" value="Ogg-HhH"/>
    <property type="match status" value="1"/>
</dbReference>
<keyword evidence="2" id="KW-0378">Hydrolase</keyword>
<accession>A0A510DUG2</accession>
<keyword evidence="3" id="KW-0234">DNA repair</keyword>
<gene>
    <name evidence="5" type="ORF">IC006_1099</name>
    <name evidence="6" type="ORF">IC007_1074</name>
</gene>
<dbReference type="InterPro" id="IPR011257">
    <property type="entry name" value="DNA_glycosylase"/>
</dbReference>